<dbReference type="SUPFAM" id="SSF51206">
    <property type="entry name" value="cAMP-binding domain-like"/>
    <property type="match status" value="1"/>
</dbReference>
<evidence type="ECO:0000256" key="2">
    <source>
        <dbReference type="ARBA" id="ARBA00023125"/>
    </source>
</evidence>
<keyword evidence="7" id="KW-1185">Reference proteome</keyword>
<protein>
    <submittedName>
        <fullName evidence="6">Transcriptional regulator Crp</fullName>
    </submittedName>
</protein>
<dbReference type="PANTHER" id="PTHR24567">
    <property type="entry name" value="CRP FAMILY TRANSCRIPTIONAL REGULATORY PROTEIN"/>
    <property type="match status" value="1"/>
</dbReference>
<dbReference type="SMART" id="SM00100">
    <property type="entry name" value="cNMP"/>
    <property type="match status" value="1"/>
</dbReference>
<dbReference type="GO" id="GO:0005829">
    <property type="term" value="C:cytosol"/>
    <property type="evidence" value="ECO:0007669"/>
    <property type="project" value="TreeGrafter"/>
</dbReference>
<dbReference type="EMBL" id="QANS01000001">
    <property type="protein sequence ID" value="PTU32617.1"/>
    <property type="molecule type" value="Genomic_DNA"/>
</dbReference>
<accession>A0A2T5MJ58</accession>
<dbReference type="InterPro" id="IPR036388">
    <property type="entry name" value="WH-like_DNA-bd_sf"/>
</dbReference>
<keyword evidence="2" id="KW-0238">DNA-binding</keyword>
<dbReference type="RefSeq" id="WP_107938326.1">
    <property type="nucleotide sequence ID" value="NZ_QANS01000001.1"/>
</dbReference>
<dbReference type="OrthoDB" id="61906at2"/>
<sequence>MLDKPVVQAFITQAHKRSYPAKHTLIHTGDVPQTLYLILEGSVSIQLEDEQGHEIVLAYLGAGSFFGELCLFPEQQARTAIVRTRSPTLVAEIGYQNFRLFNQKHPEIMFEVAGQLAARLRDTSRRLGDLAFLDVSGRIARTLLELCQRPEAVQSLRGTTVRISRQELARNVGCSREMAGRVLKKLEEDGVLTSKGRSIHINKIKGVAA</sequence>
<dbReference type="Proteomes" id="UP000244248">
    <property type="component" value="Unassembled WGS sequence"/>
</dbReference>
<dbReference type="PANTHER" id="PTHR24567:SF68">
    <property type="entry name" value="DNA-BINDING TRANSCRIPTIONAL DUAL REGULATOR CRP"/>
    <property type="match status" value="1"/>
</dbReference>
<dbReference type="Gene3D" id="2.60.120.10">
    <property type="entry name" value="Jelly Rolls"/>
    <property type="match status" value="1"/>
</dbReference>
<evidence type="ECO:0000313" key="7">
    <source>
        <dbReference type="Proteomes" id="UP000244248"/>
    </source>
</evidence>
<feature type="domain" description="Cyclic nucleotide-binding" evidence="4">
    <location>
        <begin position="1"/>
        <end position="99"/>
    </location>
</feature>
<evidence type="ECO:0000259" key="5">
    <source>
        <dbReference type="PROSITE" id="PS51063"/>
    </source>
</evidence>
<evidence type="ECO:0000313" key="6">
    <source>
        <dbReference type="EMBL" id="PTU32617.1"/>
    </source>
</evidence>
<dbReference type="InterPro" id="IPR000595">
    <property type="entry name" value="cNMP-bd_dom"/>
</dbReference>
<dbReference type="InterPro" id="IPR014710">
    <property type="entry name" value="RmlC-like_jellyroll"/>
</dbReference>
<evidence type="ECO:0000256" key="1">
    <source>
        <dbReference type="ARBA" id="ARBA00023015"/>
    </source>
</evidence>
<dbReference type="Pfam" id="PF13545">
    <property type="entry name" value="HTH_Crp_2"/>
    <property type="match status" value="1"/>
</dbReference>
<proteinExistence type="predicted"/>
<dbReference type="GO" id="GO:0003677">
    <property type="term" value="F:DNA binding"/>
    <property type="evidence" value="ECO:0007669"/>
    <property type="project" value="UniProtKB-KW"/>
</dbReference>
<dbReference type="InterPro" id="IPR036390">
    <property type="entry name" value="WH_DNA-bd_sf"/>
</dbReference>
<dbReference type="InterPro" id="IPR050397">
    <property type="entry name" value="Env_Response_Regulators"/>
</dbReference>
<reference evidence="6 7" key="1">
    <citation type="submission" date="2018-04" db="EMBL/GenBank/DDBJ databases">
        <title>Novel species isolated from glacier.</title>
        <authorList>
            <person name="Liu Q."/>
            <person name="Xin Y.-H."/>
        </authorList>
    </citation>
    <scope>NUCLEOTIDE SEQUENCE [LARGE SCALE GENOMIC DNA]</scope>
    <source>
        <strain evidence="6 7">GT1R17</strain>
    </source>
</reference>
<evidence type="ECO:0000256" key="3">
    <source>
        <dbReference type="ARBA" id="ARBA00023163"/>
    </source>
</evidence>
<dbReference type="CDD" id="cd00038">
    <property type="entry name" value="CAP_ED"/>
    <property type="match status" value="1"/>
</dbReference>
<comment type="caution">
    <text evidence="6">The sequence shown here is derived from an EMBL/GenBank/DDBJ whole genome shotgun (WGS) entry which is preliminary data.</text>
</comment>
<dbReference type="Gene3D" id="1.10.10.10">
    <property type="entry name" value="Winged helix-like DNA-binding domain superfamily/Winged helix DNA-binding domain"/>
    <property type="match status" value="1"/>
</dbReference>
<dbReference type="PRINTS" id="PR00034">
    <property type="entry name" value="HTHCRP"/>
</dbReference>
<keyword evidence="3" id="KW-0804">Transcription</keyword>
<dbReference type="SUPFAM" id="SSF46785">
    <property type="entry name" value="Winged helix' DNA-binding domain"/>
    <property type="match status" value="1"/>
</dbReference>
<gene>
    <name evidence="6" type="ORF">CJD38_00375</name>
</gene>
<dbReference type="AlphaFoldDB" id="A0A2T5MJ58"/>
<keyword evidence="1" id="KW-0805">Transcription regulation</keyword>
<feature type="domain" description="HTH crp-type" evidence="5">
    <location>
        <begin position="133"/>
        <end position="205"/>
    </location>
</feature>
<organism evidence="6 7">
    <name type="scientific">Stenotrophobium rhamnosiphilum</name>
    <dbReference type="NCBI Taxonomy" id="2029166"/>
    <lineage>
        <taxon>Bacteria</taxon>
        <taxon>Pseudomonadati</taxon>
        <taxon>Pseudomonadota</taxon>
        <taxon>Gammaproteobacteria</taxon>
        <taxon>Nevskiales</taxon>
        <taxon>Nevskiaceae</taxon>
        <taxon>Stenotrophobium</taxon>
    </lineage>
</organism>
<dbReference type="GO" id="GO:0003700">
    <property type="term" value="F:DNA-binding transcription factor activity"/>
    <property type="evidence" value="ECO:0007669"/>
    <property type="project" value="TreeGrafter"/>
</dbReference>
<dbReference type="InterPro" id="IPR018490">
    <property type="entry name" value="cNMP-bd_dom_sf"/>
</dbReference>
<dbReference type="PROSITE" id="PS50042">
    <property type="entry name" value="CNMP_BINDING_3"/>
    <property type="match status" value="1"/>
</dbReference>
<dbReference type="PROSITE" id="PS51063">
    <property type="entry name" value="HTH_CRP_2"/>
    <property type="match status" value="1"/>
</dbReference>
<evidence type="ECO:0000259" key="4">
    <source>
        <dbReference type="PROSITE" id="PS50042"/>
    </source>
</evidence>
<dbReference type="SMART" id="SM00419">
    <property type="entry name" value="HTH_CRP"/>
    <property type="match status" value="1"/>
</dbReference>
<dbReference type="Pfam" id="PF00027">
    <property type="entry name" value="cNMP_binding"/>
    <property type="match status" value="1"/>
</dbReference>
<dbReference type="InterPro" id="IPR012318">
    <property type="entry name" value="HTH_CRP"/>
</dbReference>
<name>A0A2T5MJ58_9GAMM</name>